<dbReference type="PANTHER" id="PTHR33400:SF6">
    <property type="entry name" value="HOMEOBOX PROTEIN LUMINIDEPENDENS"/>
    <property type="match status" value="1"/>
</dbReference>
<feature type="compositionally biased region" description="Basic and acidic residues" evidence="2">
    <location>
        <begin position="67"/>
        <end position="77"/>
    </location>
</feature>
<keyword evidence="4" id="KW-1185">Reference proteome</keyword>
<evidence type="ECO:0000313" key="4">
    <source>
        <dbReference type="Proteomes" id="UP000886595"/>
    </source>
</evidence>
<evidence type="ECO:0000256" key="2">
    <source>
        <dbReference type="SAM" id="MobiDB-lite"/>
    </source>
</evidence>
<evidence type="ECO:0000313" key="3">
    <source>
        <dbReference type="EMBL" id="KAG2278911.1"/>
    </source>
</evidence>
<feature type="region of interest" description="Disordered" evidence="2">
    <location>
        <begin position="36"/>
        <end position="77"/>
    </location>
</feature>
<gene>
    <name evidence="3" type="ORF">Bca52824_061466</name>
</gene>
<dbReference type="EMBL" id="JAAMPC010000012">
    <property type="protein sequence ID" value="KAG2278911.1"/>
    <property type="molecule type" value="Genomic_DNA"/>
</dbReference>
<proteinExistence type="predicted"/>
<accession>A0A8X7UIK7</accession>
<keyword evidence="1" id="KW-0238">DNA-binding</keyword>
<feature type="compositionally biased region" description="Basic and acidic residues" evidence="2">
    <location>
        <begin position="36"/>
        <end position="52"/>
    </location>
</feature>
<name>A0A8X7UIK7_BRACI</name>
<dbReference type="GO" id="GO:0003677">
    <property type="term" value="F:DNA binding"/>
    <property type="evidence" value="ECO:0007669"/>
    <property type="project" value="UniProtKB-KW"/>
</dbReference>
<dbReference type="AlphaFoldDB" id="A0A8X7UIK7"/>
<dbReference type="GO" id="GO:0005634">
    <property type="term" value="C:nucleus"/>
    <property type="evidence" value="ECO:0007669"/>
    <property type="project" value="TreeGrafter"/>
</dbReference>
<reference evidence="3 4" key="1">
    <citation type="submission" date="2020-02" db="EMBL/GenBank/DDBJ databases">
        <authorList>
            <person name="Ma Q."/>
            <person name="Huang Y."/>
            <person name="Song X."/>
            <person name="Pei D."/>
        </authorList>
    </citation>
    <scope>NUCLEOTIDE SEQUENCE [LARGE SCALE GENOMIC DNA]</scope>
    <source>
        <strain evidence="3">Sxm20200214</strain>
        <tissue evidence="3">Leaf</tissue>
    </source>
</reference>
<dbReference type="OrthoDB" id="1920276at2759"/>
<comment type="caution">
    <text evidence="3">The sequence shown here is derived from an EMBL/GenBank/DDBJ whole genome shotgun (WGS) entry which is preliminary data.</text>
</comment>
<dbReference type="GO" id="GO:0010228">
    <property type="term" value="P:vegetative to reproductive phase transition of meristem"/>
    <property type="evidence" value="ECO:0007669"/>
    <property type="project" value="TreeGrafter"/>
</dbReference>
<dbReference type="PANTHER" id="PTHR33400">
    <property type="entry name" value="ZINC FINGER CCCH DOMAIN-CONTAINING PROTEIN 6-RELATED"/>
    <property type="match status" value="1"/>
</dbReference>
<sequence>MSPQTILKNCKRKQIDWHVPPGMELDELWKVVAGGDSKETDVQKNPNRREKLTYQSPQTIPLNPKEPWGREMDYDDP</sequence>
<evidence type="ECO:0000256" key="1">
    <source>
        <dbReference type="ARBA" id="ARBA00023125"/>
    </source>
</evidence>
<organism evidence="3 4">
    <name type="scientific">Brassica carinata</name>
    <name type="common">Ethiopian mustard</name>
    <name type="synonym">Abyssinian cabbage</name>
    <dbReference type="NCBI Taxonomy" id="52824"/>
    <lineage>
        <taxon>Eukaryota</taxon>
        <taxon>Viridiplantae</taxon>
        <taxon>Streptophyta</taxon>
        <taxon>Embryophyta</taxon>
        <taxon>Tracheophyta</taxon>
        <taxon>Spermatophyta</taxon>
        <taxon>Magnoliopsida</taxon>
        <taxon>eudicotyledons</taxon>
        <taxon>Gunneridae</taxon>
        <taxon>Pentapetalae</taxon>
        <taxon>rosids</taxon>
        <taxon>malvids</taxon>
        <taxon>Brassicales</taxon>
        <taxon>Brassicaceae</taxon>
        <taxon>Brassiceae</taxon>
        <taxon>Brassica</taxon>
    </lineage>
</organism>
<dbReference type="Proteomes" id="UP000886595">
    <property type="component" value="Unassembled WGS sequence"/>
</dbReference>
<protein>
    <submittedName>
        <fullName evidence="3">Uncharacterized protein</fullName>
    </submittedName>
</protein>